<evidence type="ECO:0000256" key="1">
    <source>
        <dbReference type="SAM" id="MobiDB-lite"/>
    </source>
</evidence>
<protein>
    <submittedName>
        <fullName evidence="2">Uncharacterized protein</fullName>
    </submittedName>
</protein>
<feature type="compositionally biased region" description="Basic and acidic residues" evidence="1">
    <location>
        <begin position="14"/>
        <end position="35"/>
    </location>
</feature>
<accession>A0A317DPG0</accession>
<feature type="region of interest" description="Disordered" evidence="1">
    <location>
        <begin position="1"/>
        <end position="60"/>
    </location>
</feature>
<dbReference type="Proteomes" id="UP000246050">
    <property type="component" value="Unassembled WGS sequence"/>
</dbReference>
<evidence type="ECO:0000313" key="3">
    <source>
        <dbReference type="Proteomes" id="UP000246050"/>
    </source>
</evidence>
<reference evidence="2 3" key="1">
    <citation type="submission" date="2018-05" db="EMBL/GenBank/DDBJ databases">
        <title>Micromonosporas from Atacama Desert.</title>
        <authorList>
            <person name="Carro L."/>
            <person name="Golinska P."/>
            <person name="Klenk H.-P."/>
            <person name="Goodfellow M."/>
        </authorList>
    </citation>
    <scope>NUCLEOTIDE SEQUENCE [LARGE SCALE GENOMIC DNA]</scope>
    <source>
        <strain evidence="2 3">4G51</strain>
    </source>
</reference>
<feature type="compositionally biased region" description="Low complexity" evidence="1">
    <location>
        <begin position="49"/>
        <end position="60"/>
    </location>
</feature>
<evidence type="ECO:0000313" key="2">
    <source>
        <dbReference type="EMBL" id="PWR14683.1"/>
    </source>
</evidence>
<feature type="non-terminal residue" evidence="2">
    <location>
        <position position="60"/>
    </location>
</feature>
<dbReference type="AlphaFoldDB" id="A0A317DPG0"/>
<gene>
    <name evidence="2" type="ORF">DKT69_15040</name>
</gene>
<name>A0A317DPG0_9ACTN</name>
<organism evidence="2 3">
    <name type="scientific">Micromonospora sicca</name>
    <dbReference type="NCBI Taxonomy" id="2202420"/>
    <lineage>
        <taxon>Bacteria</taxon>
        <taxon>Bacillati</taxon>
        <taxon>Actinomycetota</taxon>
        <taxon>Actinomycetes</taxon>
        <taxon>Micromonosporales</taxon>
        <taxon>Micromonosporaceae</taxon>
        <taxon>Micromonospora</taxon>
    </lineage>
</organism>
<sequence>MAIMTAGYGSGDGTPEHGADEGVEGSRAERPETERPGPLPPRIEPHRPVVPGYPAAVPAP</sequence>
<dbReference type="EMBL" id="QGKS01000220">
    <property type="protein sequence ID" value="PWR14683.1"/>
    <property type="molecule type" value="Genomic_DNA"/>
</dbReference>
<proteinExistence type="predicted"/>
<comment type="caution">
    <text evidence="2">The sequence shown here is derived from an EMBL/GenBank/DDBJ whole genome shotgun (WGS) entry which is preliminary data.</text>
</comment>